<evidence type="ECO:0000256" key="3">
    <source>
        <dbReference type="ARBA" id="ARBA00015392"/>
    </source>
</evidence>
<evidence type="ECO:0000256" key="11">
    <source>
        <dbReference type="SAM" id="MobiDB-lite"/>
    </source>
</evidence>
<feature type="compositionally biased region" description="Basic residues" evidence="11">
    <location>
        <begin position="1"/>
        <end position="24"/>
    </location>
</feature>
<evidence type="ECO:0000256" key="8">
    <source>
        <dbReference type="ARBA" id="ARBA00023273"/>
    </source>
</evidence>
<dbReference type="PANTHER" id="PTHR14845:SF5">
    <property type="entry name" value="BASAL BODY-ORIENTATION FACTOR 1"/>
    <property type="match status" value="1"/>
</dbReference>
<feature type="region of interest" description="Disordered" evidence="11">
    <location>
        <begin position="91"/>
        <end position="116"/>
    </location>
</feature>
<evidence type="ECO:0000256" key="4">
    <source>
        <dbReference type="ARBA" id="ARBA00022490"/>
    </source>
</evidence>
<dbReference type="InterPro" id="IPR032777">
    <property type="entry name" value="DUF4515"/>
</dbReference>
<evidence type="ECO:0000256" key="5">
    <source>
        <dbReference type="ARBA" id="ARBA00023054"/>
    </source>
</evidence>
<accession>A0ABM1VRZ5</accession>
<keyword evidence="5 10" id="KW-0175">Coiled coil</keyword>
<comment type="similarity">
    <text evidence="2">Belongs to the BBOF1 family.</text>
</comment>
<dbReference type="PANTHER" id="PTHR14845">
    <property type="entry name" value="COILED-COIL DOMAIN-CONTAINING 166"/>
    <property type="match status" value="1"/>
</dbReference>
<evidence type="ECO:0000313" key="13">
    <source>
        <dbReference type="Proteomes" id="UP000694888"/>
    </source>
</evidence>
<organism evidence="13 14">
    <name type="scientific">Aplysia californica</name>
    <name type="common">California sea hare</name>
    <dbReference type="NCBI Taxonomy" id="6500"/>
    <lineage>
        <taxon>Eukaryota</taxon>
        <taxon>Metazoa</taxon>
        <taxon>Spiralia</taxon>
        <taxon>Lophotrochozoa</taxon>
        <taxon>Mollusca</taxon>
        <taxon>Gastropoda</taxon>
        <taxon>Heterobranchia</taxon>
        <taxon>Euthyneura</taxon>
        <taxon>Tectipleura</taxon>
        <taxon>Aplysiida</taxon>
        <taxon>Aplysioidea</taxon>
        <taxon>Aplysiidae</taxon>
        <taxon>Aplysia</taxon>
    </lineage>
</organism>
<name>A0ABM1VRZ5_APLCA</name>
<reference evidence="14" key="1">
    <citation type="submission" date="2025-08" db="UniProtKB">
        <authorList>
            <consortium name="RefSeq"/>
        </authorList>
    </citation>
    <scope>IDENTIFICATION</scope>
</reference>
<evidence type="ECO:0000256" key="10">
    <source>
        <dbReference type="SAM" id="Coils"/>
    </source>
</evidence>
<feature type="coiled-coil region" evidence="10">
    <location>
        <begin position="244"/>
        <end position="356"/>
    </location>
</feature>
<keyword evidence="6" id="KW-0969">Cilium</keyword>
<comment type="subcellular location">
    <subcellularLocation>
        <location evidence="1">Cytoplasm</location>
        <location evidence="1">Cytoskeleton</location>
        <location evidence="1">Cilium basal body</location>
    </subcellularLocation>
</comment>
<evidence type="ECO:0000313" key="14">
    <source>
        <dbReference type="RefSeq" id="XP_035825187.1"/>
    </source>
</evidence>
<keyword evidence="13" id="KW-1185">Reference proteome</keyword>
<evidence type="ECO:0000256" key="7">
    <source>
        <dbReference type="ARBA" id="ARBA00023212"/>
    </source>
</evidence>
<keyword evidence="8" id="KW-0966">Cell projection</keyword>
<evidence type="ECO:0000256" key="6">
    <source>
        <dbReference type="ARBA" id="ARBA00023069"/>
    </source>
</evidence>
<evidence type="ECO:0000259" key="12">
    <source>
        <dbReference type="Pfam" id="PF14988"/>
    </source>
</evidence>
<feature type="compositionally biased region" description="Basic and acidic residues" evidence="11">
    <location>
        <begin position="105"/>
        <end position="116"/>
    </location>
</feature>
<sequence length="533" mass="61690">MPKKGKKGKGKKGKKGKKGGKKGGKKESVVALATANAKVWEAKLDIAEKSKQDFRENAKKLMLENDALQTQMFQTERDTIDVITFLKKQDQDKDSQIERQQQQMRDLKKDHRKEKDGIVEDFSKQINDLEEKLGEKMREVDLMHSELKLVKEFRRKRGQMQKELEDIKEAMHTANRDHKSTLGRMEQKFFEEKMRLQQEANQKIAELAEKAHTEAISNLDETTKSVYKENVRLTEALNYHMKEGDLLKKERDRLQEENDNLKQEKEVTDMMVQDKVVQVKQQKETIKELSDKIKTLEKSLSHVVREFETEQKSIVQRSETENQAGKVELVKLQRVIELKTREMNKVKRLAKNILDERTELERFFLMSLEQVKAEVAANQAQYRKDAHAAYRQKMLEAHTGKGDFPKIRTFNQMEHSTNSVFRDVEAAEMLKKLMAKYDVSGKVDISDLTWEQKERVLRYLFAKMNGNKTSQRYAPLPGIGQGEAPLSITQGEQSGAEEGRNSTFLTQAHMDMVNQFQKHGLLPPEPPAQAQAS</sequence>
<evidence type="ECO:0000256" key="2">
    <source>
        <dbReference type="ARBA" id="ARBA00007508"/>
    </source>
</evidence>
<keyword evidence="7" id="KW-0206">Cytoskeleton</keyword>
<dbReference type="RefSeq" id="XP_035825187.1">
    <property type="nucleotide sequence ID" value="XM_035969294.1"/>
</dbReference>
<proteinExistence type="inferred from homology"/>
<evidence type="ECO:0000256" key="9">
    <source>
        <dbReference type="ARBA" id="ARBA00031573"/>
    </source>
</evidence>
<keyword evidence="4" id="KW-0963">Cytoplasm</keyword>
<feature type="region of interest" description="Disordered" evidence="11">
    <location>
        <begin position="472"/>
        <end position="499"/>
    </location>
</feature>
<protein>
    <recommendedName>
        <fullName evidence="3">Basal body-orientation factor 1</fullName>
    </recommendedName>
    <alternativeName>
        <fullName evidence="9">Coiled-coil domain-containing protein 176</fullName>
    </alternativeName>
</protein>
<feature type="region of interest" description="Disordered" evidence="11">
    <location>
        <begin position="1"/>
        <end position="27"/>
    </location>
</feature>
<dbReference type="GeneID" id="101848105"/>
<dbReference type="Pfam" id="PF14988">
    <property type="entry name" value="DUF4515"/>
    <property type="match status" value="1"/>
</dbReference>
<gene>
    <name evidence="14" type="primary">LOC101848105</name>
</gene>
<evidence type="ECO:0000256" key="1">
    <source>
        <dbReference type="ARBA" id="ARBA00004120"/>
    </source>
</evidence>
<dbReference type="Proteomes" id="UP000694888">
    <property type="component" value="Unplaced"/>
</dbReference>
<feature type="domain" description="DUF4515" evidence="12">
    <location>
        <begin position="82"/>
        <end position="270"/>
    </location>
</feature>